<dbReference type="Proteomes" id="UP000184041">
    <property type="component" value="Unassembled WGS sequence"/>
</dbReference>
<evidence type="ECO:0000256" key="2">
    <source>
        <dbReference type="ARBA" id="ARBA00023125"/>
    </source>
</evidence>
<dbReference type="SUPFAM" id="SSF46689">
    <property type="entry name" value="Homeodomain-like"/>
    <property type="match status" value="2"/>
</dbReference>
<dbReference type="RefSeq" id="WP_073060968.1">
    <property type="nucleotide sequence ID" value="NZ_FQUS01000005.1"/>
</dbReference>
<dbReference type="InterPro" id="IPR029442">
    <property type="entry name" value="GyrI-like"/>
</dbReference>
<dbReference type="SUPFAM" id="SSF55136">
    <property type="entry name" value="Probable bacterial effector-binding domain"/>
    <property type="match status" value="1"/>
</dbReference>
<dbReference type="InterPro" id="IPR009057">
    <property type="entry name" value="Homeodomain-like_sf"/>
</dbReference>
<dbReference type="PROSITE" id="PS01124">
    <property type="entry name" value="HTH_ARAC_FAMILY_2"/>
    <property type="match status" value="1"/>
</dbReference>
<protein>
    <submittedName>
        <fullName evidence="5">AraC family transcriptional regulator</fullName>
    </submittedName>
</protein>
<dbReference type="InterPro" id="IPR010499">
    <property type="entry name" value="AraC_E-bd"/>
</dbReference>
<keyword evidence="2" id="KW-0238">DNA-binding</keyword>
<dbReference type="SMART" id="SM00871">
    <property type="entry name" value="AraC_E_bind"/>
    <property type="match status" value="1"/>
</dbReference>
<dbReference type="Pfam" id="PF12833">
    <property type="entry name" value="HTH_18"/>
    <property type="match status" value="1"/>
</dbReference>
<feature type="domain" description="HTH araC/xylS-type" evidence="4">
    <location>
        <begin position="8"/>
        <end position="106"/>
    </location>
</feature>
<dbReference type="GO" id="GO:0043565">
    <property type="term" value="F:sequence-specific DNA binding"/>
    <property type="evidence" value="ECO:0007669"/>
    <property type="project" value="InterPro"/>
</dbReference>
<dbReference type="InterPro" id="IPR011256">
    <property type="entry name" value="Reg_factor_effector_dom_sf"/>
</dbReference>
<evidence type="ECO:0000256" key="3">
    <source>
        <dbReference type="ARBA" id="ARBA00023163"/>
    </source>
</evidence>
<sequence>MDWLDKMNGAMNYIEDNLTTEIDYWEIARSACCSEYHLRRMFPFITGVSLSEYIRRRRLSLAAFELNSNNIAVRDVATKYGYSSPDAFTRAFKNWHGITPSDARKHGEQLKAYPRMIFHLSIEGGVEMNYRIEEKNTFNIVGIMKRVPIVFEGPNPEIESMWKELDEQQLARLKELSNVDPKGIISASTNFSEGRMEEEGELDHYIGVATTNKAGDNFAQLTVPVSTWAVFESIGSFPETLQETWGRIYSEWFPTSNYELAKGPEMLWNENKDTDSATFKSEIWIPVSEK</sequence>
<dbReference type="Gene3D" id="1.10.10.60">
    <property type="entry name" value="Homeodomain-like"/>
    <property type="match status" value="2"/>
</dbReference>
<accession>A0A1M4YRN4</accession>
<dbReference type="STRING" id="1194090.SAMN05443144_105136"/>
<dbReference type="SMART" id="SM00342">
    <property type="entry name" value="HTH_ARAC"/>
    <property type="match status" value="1"/>
</dbReference>
<evidence type="ECO:0000259" key="4">
    <source>
        <dbReference type="PROSITE" id="PS01124"/>
    </source>
</evidence>
<dbReference type="PROSITE" id="PS00041">
    <property type="entry name" value="HTH_ARAC_FAMILY_1"/>
    <property type="match status" value="1"/>
</dbReference>
<dbReference type="PANTHER" id="PTHR47504:SF5">
    <property type="entry name" value="RIGHT ORIGIN-BINDING PROTEIN"/>
    <property type="match status" value="1"/>
</dbReference>
<organism evidence="5 6">
    <name type="scientific">Fodinibius roseus</name>
    <dbReference type="NCBI Taxonomy" id="1194090"/>
    <lineage>
        <taxon>Bacteria</taxon>
        <taxon>Pseudomonadati</taxon>
        <taxon>Balneolota</taxon>
        <taxon>Balneolia</taxon>
        <taxon>Balneolales</taxon>
        <taxon>Balneolaceae</taxon>
        <taxon>Fodinibius</taxon>
    </lineage>
</organism>
<dbReference type="InterPro" id="IPR020449">
    <property type="entry name" value="Tscrpt_reg_AraC-type_HTH"/>
</dbReference>
<keyword evidence="3" id="KW-0804">Transcription</keyword>
<dbReference type="EMBL" id="FQUS01000005">
    <property type="protein sequence ID" value="SHF08353.1"/>
    <property type="molecule type" value="Genomic_DNA"/>
</dbReference>
<keyword evidence="1" id="KW-0805">Transcription regulation</keyword>
<evidence type="ECO:0000313" key="6">
    <source>
        <dbReference type="Proteomes" id="UP000184041"/>
    </source>
</evidence>
<dbReference type="Pfam" id="PF06445">
    <property type="entry name" value="GyrI-like"/>
    <property type="match status" value="1"/>
</dbReference>
<name>A0A1M4YRN4_9BACT</name>
<dbReference type="InterPro" id="IPR018062">
    <property type="entry name" value="HTH_AraC-typ_CS"/>
</dbReference>
<reference evidence="5 6" key="1">
    <citation type="submission" date="2016-11" db="EMBL/GenBank/DDBJ databases">
        <authorList>
            <person name="Jaros S."/>
            <person name="Januszkiewicz K."/>
            <person name="Wedrychowicz H."/>
        </authorList>
    </citation>
    <scope>NUCLEOTIDE SEQUENCE [LARGE SCALE GENOMIC DNA]</scope>
    <source>
        <strain evidence="5 6">DSM 21986</strain>
    </source>
</reference>
<evidence type="ECO:0000256" key="1">
    <source>
        <dbReference type="ARBA" id="ARBA00023015"/>
    </source>
</evidence>
<dbReference type="PANTHER" id="PTHR47504">
    <property type="entry name" value="RIGHT ORIGIN-BINDING PROTEIN"/>
    <property type="match status" value="1"/>
</dbReference>
<evidence type="ECO:0000313" key="5">
    <source>
        <dbReference type="EMBL" id="SHF08353.1"/>
    </source>
</evidence>
<gene>
    <name evidence="5" type="ORF">SAMN05443144_105136</name>
</gene>
<keyword evidence="6" id="KW-1185">Reference proteome</keyword>
<dbReference type="AlphaFoldDB" id="A0A1M4YRN4"/>
<dbReference type="InterPro" id="IPR018060">
    <property type="entry name" value="HTH_AraC"/>
</dbReference>
<dbReference type="PRINTS" id="PR00032">
    <property type="entry name" value="HTHARAC"/>
</dbReference>
<dbReference type="OrthoDB" id="9816011at2"/>
<dbReference type="Gene3D" id="3.20.80.10">
    <property type="entry name" value="Regulatory factor, effector binding domain"/>
    <property type="match status" value="1"/>
</dbReference>
<dbReference type="InterPro" id="IPR050959">
    <property type="entry name" value="MarA-like"/>
</dbReference>
<proteinExistence type="predicted"/>
<dbReference type="GO" id="GO:0003700">
    <property type="term" value="F:DNA-binding transcription factor activity"/>
    <property type="evidence" value="ECO:0007669"/>
    <property type="project" value="InterPro"/>
</dbReference>